<evidence type="ECO:0000256" key="1">
    <source>
        <dbReference type="ARBA" id="ARBA00022516"/>
    </source>
</evidence>
<protein>
    <recommendedName>
        <fullName evidence="8">DUF479 domain-containing protein</fullName>
    </recommendedName>
</protein>
<evidence type="ECO:0008006" key="8">
    <source>
        <dbReference type="Google" id="ProtNLM"/>
    </source>
</evidence>
<name>A0A2P1PVI7_9GAMM</name>
<dbReference type="OrthoDB" id="8442777at2"/>
<evidence type="ECO:0000313" key="6">
    <source>
        <dbReference type="EMBL" id="AVP98794.1"/>
    </source>
</evidence>
<evidence type="ECO:0000256" key="2">
    <source>
        <dbReference type="ARBA" id="ARBA00022801"/>
    </source>
</evidence>
<dbReference type="KEGG" id="xba:C7S18_17100"/>
<dbReference type="GO" id="GO:0006633">
    <property type="term" value="P:fatty acid biosynthetic process"/>
    <property type="evidence" value="ECO:0007669"/>
    <property type="project" value="UniProtKB-KW"/>
</dbReference>
<dbReference type="PANTHER" id="PTHR38764:SF1">
    <property type="entry name" value="ACYL CARRIER PROTEIN PHOSPHODIESTERASE"/>
    <property type="match status" value="1"/>
</dbReference>
<gene>
    <name evidence="6" type="ORF">C7S18_17100</name>
</gene>
<dbReference type="Pfam" id="PF04336">
    <property type="entry name" value="ACP_PD"/>
    <property type="match status" value="1"/>
</dbReference>
<accession>A0A2P1PVI7</accession>
<keyword evidence="1" id="KW-0444">Lipid biosynthesis</keyword>
<dbReference type="GO" id="GO:0008770">
    <property type="term" value="F:[acyl-carrier-protein] phosphodiesterase activity"/>
    <property type="evidence" value="ECO:0007669"/>
    <property type="project" value="InterPro"/>
</dbReference>
<organism evidence="6 7">
    <name type="scientific">Ahniella affigens</name>
    <dbReference type="NCBI Taxonomy" id="2021234"/>
    <lineage>
        <taxon>Bacteria</taxon>
        <taxon>Pseudomonadati</taxon>
        <taxon>Pseudomonadota</taxon>
        <taxon>Gammaproteobacteria</taxon>
        <taxon>Lysobacterales</taxon>
        <taxon>Rhodanobacteraceae</taxon>
        <taxon>Ahniella</taxon>
    </lineage>
</organism>
<sequence>MCRRGQSGLATPDIGHRTRLVEGCQRSRARNPHSRGTVGSTDAAGNTRIRPRSADNRRAVAGRPEWPPLGNLPAWDLCPEPGCRGNTDSVNHLAHFWLADDDPLHRLGVALGDFWRGGIPPHWPERLRDGLAWHREVDRLTDSHPESVRVRQLFQAPHRRFAPILLDLWCDHWLARELAADDDLRLGALSRDYLASLGTAIAEMTGQLVWPDHFERFVAWLGQDAVLPGYRHPTGIQQALRGISRRLSRTNPVADSWPLLVQHQAELDELARILLFDLRQHRQAGTHARIKLV</sequence>
<reference evidence="6 7" key="2">
    <citation type="submission" date="2018-03" db="EMBL/GenBank/DDBJ databases">
        <authorList>
            <person name="Keele B.F."/>
        </authorList>
    </citation>
    <scope>NUCLEOTIDE SEQUENCE [LARGE SCALE GENOMIC DNA]</scope>
    <source>
        <strain evidence="6 7">D13</strain>
    </source>
</reference>
<reference evidence="6 7" key="1">
    <citation type="submission" date="2018-03" db="EMBL/GenBank/DDBJ databases">
        <title>Ahniella affigens gen. nov., sp. nov., a gammaproteobacterium isolated from sandy soil near a stream.</title>
        <authorList>
            <person name="Ko Y."/>
            <person name="Kim J.-H."/>
        </authorList>
    </citation>
    <scope>NUCLEOTIDE SEQUENCE [LARGE SCALE GENOMIC DNA]</scope>
    <source>
        <strain evidence="6 7">D13</strain>
    </source>
</reference>
<keyword evidence="2" id="KW-0378">Hydrolase</keyword>
<evidence type="ECO:0000256" key="5">
    <source>
        <dbReference type="SAM" id="MobiDB-lite"/>
    </source>
</evidence>
<dbReference type="Proteomes" id="UP000241074">
    <property type="component" value="Chromosome"/>
</dbReference>
<dbReference type="InterPro" id="IPR007431">
    <property type="entry name" value="ACP_PD"/>
</dbReference>
<keyword evidence="3" id="KW-0443">Lipid metabolism</keyword>
<evidence type="ECO:0000256" key="4">
    <source>
        <dbReference type="ARBA" id="ARBA00023160"/>
    </source>
</evidence>
<keyword evidence="4" id="KW-0276">Fatty acid metabolism</keyword>
<dbReference type="AlphaFoldDB" id="A0A2P1PVI7"/>
<keyword evidence="7" id="KW-1185">Reference proteome</keyword>
<evidence type="ECO:0000313" key="7">
    <source>
        <dbReference type="Proteomes" id="UP000241074"/>
    </source>
</evidence>
<proteinExistence type="predicted"/>
<dbReference type="EMBL" id="CP027860">
    <property type="protein sequence ID" value="AVP98794.1"/>
    <property type="molecule type" value="Genomic_DNA"/>
</dbReference>
<feature type="region of interest" description="Disordered" evidence="5">
    <location>
        <begin position="1"/>
        <end position="65"/>
    </location>
</feature>
<keyword evidence="4" id="KW-0275">Fatty acid biosynthesis</keyword>
<dbReference type="PANTHER" id="PTHR38764">
    <property type="entry name" value="ACYL CARRIER PROTEIN PHOSPHODIESTERASE"/>
    <property type="match status" value="1"/>
</dbReference>
<evidence type="ECO:0000256" key="3">
    <source>
        <dbReference type="ARBA" id="ARBA00023098"/>
    </source>
</evidence>